<feature type="domain" description="FHA" evidence="2">
    <location>
        <begin position="44"/>
        <end position="101"/>
    </location>
</feature>
<dbReference type="AlphaFoldDB" id="A0A4Q4TPM4"/>
<dbReference type="OrthoDB" id="4096268at2759"/>
<dbReference type="InterPro" id="IPR008984">
    <property type="entry name" value="SMAD_FHA_dom_sf"/>
</dbReference>
<feature type="region of interest" description="Disordered" evidence="1">
    <location>
        <begin position="757"/>
        <end position="794"/>
    </location>
</feature>
<dbReference type="Gene3D" id="2.60.200.20">
    <property type="match status" value="1"/>
</dbReference>
<reference evidence="3 4" key="1">
    <citation type="submission" date="2018-06" db="EMBL/GenBank/DDBJ databases">
        <title>Complete Genomes of Monosporascus.</title>
        <authorList>
            <person name="Robinson A.J."/>
            <person name="Natvig D.O."/>
        </authorList>
    </citation>
    <scope>NUCLEOTIDE SEQUENCE [LARGE SCALE GENOMIC DNA]</scope>
    <source>
        <strain evidence="3 4">CBS 110550</strain>
    </source>
</reference>
<protein>
    <recommendedName>
        <fullName evidence="2">FHA domain-containing protein</fullName>
    </recommendedName>
</protein>
<feature type="region of interest" description="Disordered" evidence="1">
    <location>
        <begin position="491"/>
        <end position="513"/>
    </location>
</feature>
<evidence type="ECO:0000313" key="4">
    <source>
        <dbReference type="Proteomes" id="UP000293360"/>
    </source>
</evidence>
<feature type="region of interest" description="Disordered" evidence="1">
    <location>
        <begin position="263"/>
        <end position="298"/>
    </location>
</feature>
<keyword evidence="4" id="KW-1185">Reference proteome</keyword>
<feature type="compositionally biased region" description="Polar residues" evidence="1">
    <location>
        <begin position="340"/>
        <end position="354"/>
    </location>
</feature>
<evidence type="ECO:0000259" key="2">
    <source>
        <dbReference type="PROSITE" id="PS50006"/>
    </source>
</evidence>
<dbReference type="InterPro" id="IPR000253">
    <property type="entry name" value="FHA_dom"/>
</dbReference>
<dbReference type="PROSITE" id="PS50006">
    <property type="entry name" value="FHA_DOMAIN"/>
    <property type="match status" value="1"/>
</dbReference>
<proteinExistence type="predicted"/>
<feature type="compositionally biased region" description="Acidic residues" evidence="1">
    <location>
        <begin position="402"/>
        <end position="417"/>
    </location>
</feature>
<evidence type="ECO:0000256" key="1">
    <source>
        <dbReference type="SAM" id="MobiDB-lite"/>
    </source>
</evidence>
<feature type="compositionally biased region" description="Polar residues" evidence="1">
    <location>
        <begin position="219"/>
        <end position="250"/>
    </location>
</feature>
<organism evidence="3 4">
    <name type="scientific">Monosporascus ibericus</name>
    <dbReference type="NCBI Taxonomy" id="155417"/>
    <lineage>
        <taxon>Eukaryota</taxon>
        <taxon>Fungi</taxon>
        <taxon>Dikarya</taxon>
        <taxon>Ascomycota</taxon>
        <taxon>Pezizomycotina</taxon>
        <taxon>Sordariomycetes</taxon>
        <taxon>Xylariomycetidae</taxon>
        <taxon>Xylariales</taxon>
        <taxon>Xylariales incertae sedis</taxon>
        <taxon>Monosporascus</taxon>
    </lineage>
</organism>
<feature type="compositionally biased region" description="Low complexity" evidence="1">
    <location>
        <begin position="440"/>
        <end position="450"/>
    </location>
</feature>
<dbReference type="Pfam" id="PF00498">
    <property type="entry name" value="FHA"/>
    <property type="match status" value="1"/>
</dbReference>
<dbReference type="STRING" id="155417.A0A4Q4TPM4"/>
<dbReference type="SUPFAM" id="SSF49879">
    <property type="entry name" value="SMAD/FHA domain"/>
    <property type="match status" value="1"/>
</dbReference>
<feature type="compositionally biased region" description="Polar residues" evidence="1">
    <location>
        <begin position="767"/>
        <end position="776"/>
    </location>
</feature>
<feature type="region of interest" description="Disordered" evidence="1">
    <location>
        <begin position="206"/>
        <end position="250"/>
    </location>
</feature>
<comment type="caution">
    <text evidence="3">The sequence shown here is derived from an EMBL/GenBank/DDBJ whole genome shotgun (WGS) entry which is preliminary data.</text>
</comment>
<feature type="compositionally biased region" description="Basic and acidic residues" evidence="1">
    <location>
        <begin position="418"/>
        <end position="428"/>
    </location>
</feature>
<feature type="region of interest" description="Disordered" evidence="1">
    <location>
        <begin position="330"/>
        <end position="457"/>
    </location>
</feature>
<dbReference type="EMBL" id="QJNU01000099">
    <property type="protein sequence ID" value="RYP07353.1"/>
    <property type="molecule type" value="Genomic_DNA"/>
</dbReference>
<accession>A0A4Q4TPM4</accession>
<gene>
    <name evidence="3" type="ORF">DL764_002569</name>
</gene>
<feature type="compositionally biased region" description="Low complexity" evidence="1">
    <location>
        <begin position="364"/>
        <end position="373"/>
    </location>
</feature>
<feature type="compositionally biased region" description="Acidic residues" evidence="1">
    <location>
        <begin position="374"/>
        <end position="395"/>
    </location>
</feature>
<name>A0A4Q4TPM4_9PEZI</name>
<sequence>MASSDSSSALNGGQVIVILAARAPGPQFVEPERRLTFTRQNPTIAIGRASKVSSKGFVAAADNAWFDSPVMSREHAELSVDFDKTPKAVYIKDVNSLHGTFHKRGDGLGNETKLAQGHLTKLESGDILRFGIDIYRHNETFPPCYVDFLIQEETMESHNPSQQNRSEAASTRCFSVCVPGDDLDDEDLLSEDDSVIETGMLLPQQYKRRPPTPFYEGASGSSVIDLTQNDFDPPSSQNVGSTHVQSSVTAQNVMRSDFIDLTSEPEHNDEPRTDPVPCQSTASPHTHRQSSEPVGSISVSSFVPEQVVSEVPRLELRPVIAAEPAASIVADDNAEPQAPENISQTQDGPSSTKCNDVGEPSVASESESPGLGSEEVDINLTDSEDESLIAEESADDSSSQDSDMEEDSPISEIDEEYGVSREMEYEIEYHDDDDDEGMGSTSLNLSQSSSEELEDSVFRDQDSAHLDSMPSSPIAAEPNKPMCELAATSASGGARHTEESVITRPRAPSPSDAAMAKALPFGPPCHTHTALALGAKTGKYEYFAAREGNKAAFTSAHLSPAASAIRDTLVGSKDAHEAPTQRAPAMYSFTPGVKPSTPNKTGATNLSDLSQTASSRKLMDPALLNHEATAYQRALIMHGSAWSASGDMFINSPVSGFSASPTQRTRLQSPELDMTSAYTFHRSKLAVENKTDQSVKRVQIQDLLAQEPEQEQMEEDVVPIAVESPATPSNVSKTAVGSKRSFDDAFTESDGVADVGVDGHRIHYGDQSVSPDSDTASSKDQEPQLSASPVVQEPDAIPVPAEELLDEPTQQTIVRPAKRRRFAEVAACVALGGAGVLSALIMSAPSFA</sequence>
<feature type="region of interest" description="Disordered" evidence="1">
    <location>
        <begin position="572"/>
        <end position="607"/>
    </location>
</feature>
<dbReference type="Proteomes" id="UP000293360">
    <property type="component" value="Unassembled WGS sequence"/>
</dbReference>
<feature type="compositionally biased region" description="Basic and acidic residues" evidence="1">
    <location>
        <begin position="264"/>
        <end position="273"/>
    </location>
</feature>
<evidence type="ECO:0000313" key="3">
    <source>
        <dbReference type="EMBL" id="RYP07353.1"/>
    </source>
</evidence>
<feature type="compositionally biased region" description="Polar residues" evidence="1">
    <location>
        <begin position="596"/>
        <end position="607"/>
    </location>
</feature>